<dbReference type="InterPro" id="IPR040219">
    <property type="entry name" value="KIAA1143-like"/>
</dbReference>
<evidence type="ECO:0000256" key="1">
    <source>
        <dbReference type="SAM" id="MobiDB-lite"/>
    </source>
</evidence>
<dbReference type="Pfam" id="PF15377">
    <property type="entry name" value="DUF4604"/>
    <property type="match status" value="1"/>
</dbReference>
<keyword evidence="4" id="KW-1185">Reference proteome</keyword>
<dbReference type="InterPro" id="IPR027911">
    <property type="entry name" value="DUF4604"/>
</dbReference>
<evidence type="ECO:0000313" key="4">
    <source>
        <dbReference type="Proteomes" id="UP000789342"/>
    </source>
</evidence>
<evidence type="ECO:0000259" key="2">
    <source>
        <dbReference type="Pfam" id="PF15377"/>
    </source>
</evidence>
<accession>A0A9N9AX88</accession>
<dbReference type="Proteomes" id="UP000789342">
    <property type="component" value="Unassembled WGS sequence"/>
</dbReference>
<evidence type="ECO:0000313" key="3">
    <source>
        <dbReference type="EMBL" id="CAG8543482.1"/>
    </source>
</evidence>
<name>A0A9N9AX88_9GLOM</name>
<dbReference type="AlphaFoldDB" id="A0A9N9AX88"/>
<feature type="compositionally biased region" description="Basic and acidic residues" evidence="1">
    <location>
        <begin position="54"/>
        <end position="89"/>
    </location>
</feature>
<proteinExistence type="predicted"/>
<comment type="caution">
    <text evidence="3">The sequence shown here is derived from an EMBL/GenBank/DDBJ whole genome shotgun (WGS) entry which is preliminary data.</text>
</comment>
<dbReference type="PANTHER" id="PTHR31195">
    <property type="entry name" value="GEO02494P1"/>
    <property type="match status" value="1"/>
</dbReference>
<feature type="compositionally biased region" description="Basic and acidic residues" evidence="1">
    <location>
        <begin position="31"/>
        <end position="44"/>
    </location>
</feature>
<reference evidence="3" key="1">
    <citation type="submission" date="2021-06" db="EMBL/GenBank/DDBJ databases">
        <authorList>
            <person name="Kallberg Y."/>
            <person name="Tangrot J."/>
            <person name="Rosling A."/>
        </authorList>
    </citation>
    <scope>NUCLEOTIDE SEQUENCE</scope>
    <source>
        <strain evidence="3">CL551</strain>
    </source>
</reference>
<dbReference type="EMBL" id="CAJVPV010003108">
    <property type="protein sequence ID" value="CAG8543482.1"/>
    <property type="molecule type" value="Genomic_DNA"/>
</dbReference>
<protein>
    <submittedName>
        <fullName evidence="3">379_t:CDS:1</fullName>
    </submittedName>
</protein>
<sequence>MPPKKLTPYQFKEALHYDAPVPNFLANLNKQVEDHQSGRSKEEELPSTDEEEELVAKNEEERPQIVVLKEGRHMSEKEVKAHLAKKLENSGETFSDEEEEDSSPVIDEKTGKILFRKPNKNKSSKDKISTKSSSIKKKSSKSDEPIKSINEAIEGMKRKREGAKDSSDKKHKSKKKSKPSHLSFNEEE</sequence>
<gene>
    <name evidence="3" type="ORF">AMORRO_LOCUS5239</name>
</gene>
<organism evidence="3 4">
    <name type="scientific">Acaulospora morrowiae</name>
    <dbReference type="NCBI Taxonomy" id="94023"/>
    <lineage>
        <taxon>Eukaryota</taxon>
        <taxon>Fungi</taxon>
        <taxon>Fungi incertae sedis</taxon>
        <taxon>Mucoromycota</taxon>
        <taxon>Glomeromycotina</taxon>
        <taxon>Glomeromycetes</taxon>
        <taxon>Diversisporales</taxon>
        <taxon>Acaulosporaceae</taxon>
        <taxon>Acaulospora</taxon>
    </lineage>
</organism>
<feature type="compositionally biased region" description="Basic residues" evidence="1">
    <location>
        <begin position="169"/>
        <end position="179"/>
    </location>
</feature>
<feature type="domain" description="DUF4604" evidence="2">
    <location>
        <begin position="14"/>
        <end position="188"/>
    </location>
</feature>
<dbReference type="OrthoDB" id="2553298at2759"/>
<dbReference type="PANTHER" id="PTHR31195:SF2">
    <property type="entry name" value="GEO02494P1"/>
    <property type="match status" value="1"/>
</dbReference>
<feature type="region of interest" description="Disordered" evidence="1">
    <location>
        <begin position="28"/>
        <end position="188"/>
    </location>
</feature>